<sequence>MPHGSSDFSFLTRPDAGWVLNLYPTAGEAGGSFVPSYRPASAWVPPGAAADPDRSRVEAGRRAKKKLRTYCAHSRLNRLGTLTYRGSGCHDPAQLRLDVAEFFRKLRASLGGDPLPYVWVPEWHKSGHGLHVHFAVGQFVPRSMINEAWGRGFVHIKRLSDLSVGTTTWQEARVAAGYLSKYVTKTFGSDSAERLLGLHRYEVAQGFQPPVIRLSGRTSYEALAKAVEIMGFAPSVSWSSDEAEEWKAPPAVWFAWG</sequence>
<keyword evidence="3" id="KW-1185">Reference proteome</keyword>
<evidence type="ECO:0000259" key="1">
    <source>
        <dbReference type="Pfam" id="PF23343"/>
    </source>
</evidence>
<accession>A0ABX8EPT2</accession>
<dbReference type="InterPro" id="IPR056906">
    <property type="entry name" value="ORF2/G2P_dom"/>
</dbReference>
<protein>
    <recommendedName>
        <fullName evidence="1">Replication-associated protein ORF2/G2P domain-containing protein</fullName>
    </recommendedName>
</protein>
<proteinExistence type="predicted"/>
<dbReference type="EMBL" id="CP075371">
    <property type="protein sequence ID" value="QVT80793.1"/>
    <property type="molecule type" value="Genomic_DNA"/>
</dbReference>
<feature type="domain" description="Replication-associated protein ORF2/G2P" evidence="1">
    <location>
        <begin position="78"/>
        <end position="186"/>
    </location>
</feature>
<dbReference type="Pfam" id="PF23343">
    <property type="entry name" value="REP_ORF2-G2P"/>
    <property type="match status" value="1"/>
</dbReference>
<organism evidence="2 3">
    <name type="scientific">Nocardioides aquaticus</name>
    <dbReference type="NCBI Taxonomy" id="160826"/>
    <lineage>
        <taxon>Bacteria</taxon>
        <taxon>Bacillati</taxon>
        <taxon>Actinomycetota</taxon>
        <taxon>Actinomycetes</taxon>
        <taxon>Propionibacteriales</taxon>
        <taxon>Nocardioidaceae</taxon>
        <taxon>Nocardioides</taxon>
    </lineage>
</organism>
<name>A0ABX8EPT2_9ACTN</name>
<evidence type="ECO:0000313" key="3">
    <source>
        <dbReference type="Proteomes" id="UP000679307"/>
    </source>
</evidence>
<reference evidence="2 3" key="1">
    <citation type="submission" date="2021-05" db="EMBL/GenBank/DDBJ databases">
        <title>Complete genome of Nocardioides aquaticus KCTC 9944T isolated from meromictic and hypersaline Ekho Lake, Antarctica.</title>
        <authorList>
            <person name="Hwang K."/>
            <person name="Kim K.M."/>
            <person name="Choe H."/>
        </authorList>
    </citation>
    <scope>NUCLEOTIDE SEQUENCE [LARGE SCALE GENOMIC DNA]</scope>
    <source>
        <strain evidence="2 3">KCTC 9944</strain>
    </source>
</reference>
<dbReference type="Proteomes" id="UP000679307">
    <property type="component" value="Chromosome"/>
</dbReference>
<gene>
    <name evidence="2" type="ORF">ENKNEFLB_03194</name>
</gene>
<evidence type="ECO:0000313" key="2">
    <source>
        <dbReference type="EMBL" id="QVT80793.1"/>
    </source>
</evidence>